<name>G3TLV2_LOXAF</name>
<proteinExistence type="predicted"/>
<dbReference type="OMA" id="NMPQVQK"/>
<organism evidence="3 4">
    <name type="scientific">Loxodonta africana</name>
    <name type="common">African elephant</name>
    <dbReference type="NCBI Taxonomy" id="9785"/>
    <lineage>
        <taxon>Eukaryota</taxon>
        <taxon>Metazoa</taxon>
        <taxon>Chordata</taxon>
        <taxon>Craniata</taxon>
        <taxon>Vertebrata</taxon>
        <taxon>Euteleostomi</taxon>
        <taxon>Mammalia</taxon>
        <taxon>Eutheria</taxon>
        <taxon>Afrotheria</taxon>
        <taxon>Proboscidea</taxon>
        <taxon>Elephantidae</taxon>
        <taxon>Loxodonta</taxon>
    </lineage>
</organism>
<evidence type="ECO:0000313" key="3">
    <source>
        <dbReference type="Ensembl" id="ENSLAFP00000015968.3"/>
    </source>
</evidence>
<dbReference type="HOGENOM" id="CLU_040756_0_0_1"/>
<keyword evidence="1" id="KW-0175">Coiled coil</keyword>
<feature type="coiled-coil region" evidence="1">
    <location>
        <begin position="222"/>
        <end position="263"/>
    </location>
</feature>
<dbReference type="InParanoid" id="G3TLV2"/>
<reference evidence="3 4" key="1">
    <citation type="submission" date="2009-06" db="EMBL/GenBank/DDBJ databases">
        <title>The Genome Sequence of Loxodonta africana (African elephant).</title>
        <authorList>
            <person name="Di Palma F."/>
            <person name="Heiman D."/>
            <person name="Young S."/>
            <person name="Johnson J."/>
            <person name="Lander E.S."/>
            <person name="Lindblad-Toh K."/>
        </authorList>
    </citation>
    <scope>NUCLEOTIDE SEQUENCE [LARGE SCALE GENOMIC DNA]</scope>
    <source>
        <strain evidence="3 4">Isolate ISIS603380</strain>
    </source>
</reference>
<reference evidence="3" key="2">
    <citation type="submission" date="2025-08" db="UniProtKB">
        <authorList>
            <consortium name="Ensembl"/>
        </authorList>
    </citation>
    <scope>IDENTIFICATION</scope>
    <source>
        <strain evidence="3">Isolate ISIS603380</strain>
    </source>
</reference>
<dbReference type="AlphaFoldDB" id="G3TLV2"/>
<keyword evidence="4" id="KW-1185">Reference proteome</keyword>
<evidence type="ECO:0000256" key="2">
    <source>
        <dbReference type="SAM" id="MobiDB-lite"/>
    </source>
</evidence>
<feature type="region of interest" description="Disordered" evidence="2">
    <location>
        <begin position="287"/>
        <end position="323"/>
    </location>
</feature>
<dbReference type="GeneTree" id="ENSGT00390000009751"/>
<reference evidence="3" key="3">
    <citation type="submission" date="2025-09" db="UniProtKB">
        <authorList>
            <consortium name="Ensembl"/>
        </authorList>
    </citation>
    <scope>IDENTIFICATION</scope>
    <source>
        <strain evidence="3">Isolate ISIS603380</strain>
    </source>
</reference>
<evidence type="ECO:0000256" key="1">
    <source>
        <dbReference type="SAM" id="Coils"/>
    </source>
</evidence>
<dbReference type="Ensembl" id="ENSLAFT00000020913.3">
    <property type="protein sequence ID" value="ENSLAFP00000015968.3"/>
    <property type="gene ID" value="ENSLAFG00000020489.3"/>
</dbReference>
<dbReference type="PANTHER" id="PTHR22035:SF4">
    <property type="entry name" value="COILED-COIL DOMAIN-CONTAINING PROTEIN 7"/>
    <property type="match status" value="1"/>
</dbReference>
<accession>G3TLV2</accession>
<protein>
    <submittedName>
        <fullName evidence="3">Uncharacterized protein</fullName>
    </submittedName>
</protein>
<dbReference type="InterPro" id="IPR029272">
    <property type="entry name" value="CCDC7"/>
</dbReference>
<evidence type="ECO:0000313" key="4">
    <source>
        <dbReference type="Proteomes" id="UP000007646"/>
    </source>
</evidence>
<dbReference type="PANTHER" id="PTHR22035">
    <property type="entry name" value="COILED-COIL DOMAIN-CONTAINING PROTEIN 7"/>
    <property type="match status" value="1"/>
</dbReference>
<sequence>ILESLFKWFQHQVNQMEELSTDQTYSEDDLPVPDKTVSSGIAQVIKQMQKLEDLRDKLKHGSKYSLKTMFSKPTGTQNQPEAVQISRSAEKIIEEFLKAHSTEGFTDTSATEPQAGSSMTSRLNAMLKVFEKQSSMLERAINDQDLLEAKYSKMQSDFQLLSEEKSVLENELQKLKNTEKTKATYDRTKKTPVKLEKKKDKGKSEESEEKKSIAKQPKTKDLLEVQNAANALEIENKVLQEQLKQALQEAEKTKHQLDYLLNQRKELLKSEQTKTAMQMDISKVKVKDLDSENVPLEKERRKAQLSDSGEQKTDDKIQEQSQV</sequence>
<dbReference type="eggNOG" id="ENOG502S48H">
    <property type="taxonomic scope" value="Eukaryota"/>
</dbReference>
<dbReference type="Proteomes" id="UP000007646">
    <property type="component" value="Unassembled WGS sequence"/>
</dbReference>
<feature type="region of interest" description="Disordered" evidence="2">
    <location>
        <begin position="179"/>
        <end position="218"/>
    </location>
</feature>